<dbReference type="GO" id="GO:0005975">
    <property type="term" value="P:carbohydrate metabolic process"/>
    <property type="evidence" value="ECO:0007669"/>
    <property type="project" value="InterPro"/>
</dbReference>
<dbReference type="HOGENOM" id="CLU_007082_5_1_0"/>
<feature type="active site" description="Proton donor" evidence="4">
    <location>
        <position position="319"/>
    </location>
</feature>
<dbReference type="STRING" id="401053.AciPR4_0345"/>
<evidence type="ECO:0000256" key="3">
    <source>
        <dbReference type="ARBA" id="ARBA00023295"/>
    </source>
</evidence>
<dbReference type="SUPFAM" id="SSF51445">
    <property type="entry name" value="(Trans)glycosidases"/>
    <property type="match status" value="1"/>
</dbReference>
<dbReference type="Gene3D" id="3.30.379.10">
    <property type="entry name" value="Chitobiase/beta-hexosaminidase domain 2-like"/>
    <property type="match status" value="1"/>
</dbReference>
<dbReference type="Gene3D" id="3.20.20.80">
    <property type="entry name" value="Glycosidases"/>
    <property type="match status" value="1"/>
</dbReference>
<keyword evidence="3 8" id="KW-0326">Glycosidase</keyword>
<dbReference type="InterPro" id="IPR025705">
    <property type="entry name" value="Beta_hexosaminidase_sua/sub"/>
</dbReference>
<dbReference type="GO" id="GO:0004563">
    <property type="term" value="F:beta-N-acetylhexosaminidase activity"/>
    <property type="evidence" value="ECO:0007669"/>
    <property type="project" value="UniProtKB-EC"/>
</dbReference>
<dbReference type="GO" id="GO:0016020">
    <property type="term" value="C:membrane"/>
    <property type="evidence" value="ECO:0007669"/>
    <property type="project" value="TreeGrafter"/>
</dbReference>
<proteinExistence type="inferred from homology"/>
<evidence type="ECO:0000256" key="5">
    <source>
        <dbReference type="SAM" id="SignalP"/>
    </source>
</evidence>
<dbReference type="Pfam" id="PF00728">
    <property type="entry name" value="Glyco_hydro_20"/>
    <property type="match status" value="1"/>
</dbReference>
<dbReference type="GO" id="GO:0006689">
    <property type="term" value="P:ganglioside catabolic process"/>
    <property type="evidence" value="ECO:0007669"/>
    <property type="project" value="TreeGrafter"/>
</dbReference>
<dbReference type="PANTHER" id="PTHR22600">
    <property type="entry name" value="BETA-HEXOSAMINIDASE"/>
    <property type="match status" value="1"/>
</dbReference>
<evidence type="ECO:0000313" key="8">
    <source>
        <dbReference type="EMBL" id="ADV81181.1"/>
    </source>
</evidence>
<dbReference type="EC" id="3.2.1.52" evidence="8"/>
<organism evidence="8 9">
    <name type="scientific">Terriglobus saanensis (strain ATCC BAA-1853 / DSM 23119 / SP1PR4)</name>
    <dbReference type="NCBI Taxonomy" id="401053"/>
    <lineage>
        <taxon>Bacteria</taxon>
        <taxon>Pseudomonadati</taxon>
        <taxon>Acidobacteriota</taxon>
        <taxon>Terriglobia</taxon>
        <taxon>Terriglobales</taxon>
        <taxon>Acidobacteriaceae</taxon>
        <taxon>Terriglobus</taxon>
    </lineage>
</organism>
<sequence>MKYTRSLSVLAGAMALSTVAGVAQERLQINLMPMPSEISFGTGSLSLASTFAVETPGTHDARLEGAIGRAVRRLDFAAGLRHAGAGVVPGTKLVVKVQSPGEAVQSLNEDETYTLEVTSTGAEIDAATDVGAMHGLETLIQLVQPSGEGYAIPAVHIHDTPRFRWRGLMVDCGRHFEPVPVLKRTLDGMAAVKLNVFHWHLTEDQGFRIESKIYPKLTEKGSDGLFYTQQDAREIVAYARDRGIRVVPEFEMPGHSTAWLVAYPEMSSGTVPDGIRREFGVSNYAVDPTRDETYAFVDKFLGEMAEIFPDTYVHIGGDESPAPDWKTNPRIVAFMKKHDLKDNEALQAYFNTRVLKTVMRLHKHMMGWDEVLTPGLPKDVVVQSWRGTASLVKGAKLGYQGVLSAPYYLDGMRPASVHYLADPLPSDADVTPEQRKLILGGEVTMWAEQLSERTIDSRIWPRTAAVAERFWSPENLRDVDDMYRRLERVSIELEGLGLTHLQSGDAGLRELARTEQIDALRTFASALEPVSFGERYKAQRTDQLTSLDRFVDAVRPDPPTKHWFEMLTKQFLANPTGDATDRAQMEAWLTRLSSTVPEVQRQMKASPRLNDAALRATQMVKLTQTGKDALNYLATGQKAPAGWKAKQLDLIAEAQKPSAIVRFTFIAALTDLVKAVSE</sequence>
<feature type="chain" id="PRO_5003232946" evidence="5">
    <location>
        <begin position="23"/>
        <end position="678"/>
    </location>
</feature>
<dbReference type="PANTHER" id="PTHR22600:SF21">
    <property type="entry name" value="BETA-HEXOSAMINIDASE A"/>
    <property type="match status" value="1"/>
</dbReference>
<dbReference type="GO" id="GO:0005764">
    <property type="term" value="C:lysosome"/>
    <property type="evidence" value="ECO:0007669"/>
    <property type="project" value="TreeGrafter"/>
</dbReference>
<dbReference type="GO" id="GO:0030203">
    <property type="term" value="P:glycosaminoglycan metabolic process"/>
    <property type="evidence" value="ECO:0007669"/>
    <property type="project" value="TreeGrafter"/>
</dbReference>
<dbReference type="PRINTS" id="PR00738">
    <property type="entry name" value="GLHYDRLASE20"/>
</dbReference>
<feature type="signal peptide" evidence="5">
    <location>
        <begin position="1"/>
        <end position="22"/>
    </location>
</feature>
<dbReference type="EMBL" id="CP002467">
    <property type="protein sequence ID" value="ADV81181.1"/>
    <property type="molecule type" value="Genomic_DNA"/>
</dbReference>
<keyword evidence="9" id="KW-1185">Reference proteome</keyword>
<dbReference type="AlphaFoldDB" id="E8V1I6"/>
<dbReference type="OrthoDB" id="1098018at2"/>
<evidence type="ECO:0000259" key="6">
    <source>
        <dbReference type="Pfam" id="PF00728"/>
    </source>
</evidence>
<protein>
    <submittedName>
        <fullName evidence="8">Beta-N-acetylhexosaminidase</fullName>
        <ecNumber evidence="8">3.2.1.52</ecNumber>
    </submittedName>
</protein>
<dbReference type="InterPro" id="IPR029018">
    <property type="entry name" value="Hex-like_dom2"/>
</dbReference>
<dbReference type="InterPro" id="IPR017853">
    <property type="entry name" value="GH"/>
</dbReference>
<evidence type="ECO:0000259" key="7">
    <source>
        <dbReference type="Pfam" id="PF02838"/>
    </source>
</evidence>
<name>E8V1I6_TERSS</name>
<reference evidence="8 9" key="1">
    <citation type="journal article" date="2012" name="Stand. Genomic Sci.">
        <title>Complete genome sequence of Terriglobus saanensis type strain SP1PR4(T), an Acidobacteria from tundra soil.</title>
        <authorList>
            <person name="Rawat S.R."/>
            <person name="Mannisto M.K."/>
            <person name="Starovoytov V."/>
            <person name="Goodwin L."/>
            <person name="Nolan M."/>
            <person name="Hauser L."/>
            <person name="Land M."/>
            <person name="Davenport K.W."/>
            <person name="Woyke T."/>
            <person name="Haggblom M.M."/>
        </authorList>
    </citation>
    <scope>NUCLEOTIDE SEQUENCE</scope>
    <source>
        <strain evidence="9">ATCC BAA-1853 / DSM 23119 / SP1PR4</strain>
    </source>
</reference>
<feature type="domain" description="Glycoside hydrolase family 20 catalytic" evidence="6">
    <location>
        <begin position="163"/>
        <end position="473"/>
    </location>
</feature>
<evidence type="ECO:0000256" key="2">
    <source>
        <dbReference type="ARBA" id="ARBA00022801"/>
    </source>
</evidence>
<keyword evidence="2 8" id="KW-0378">Hydrolase</keyword>
<dbReference type="Proteomes" id="UP000006844">
    <property type="component" value="Chromosome"/>
</dbReference>
<dbReference type="InterPro" id="IPR015883">
    <property type="entry name" value="Glyco_hydro_20_cat"/>
</dbReference>
<dbReference type="eggNOG" id="COG3525">
    <property type="taxonomic scope" value="Bacteria"/>
</dbReference>
<evidence type="ECO:0000313" key="9">
    <source>
        <dbReference type="Proteomes" id="UP000006844"/>
    </source>
</evidence>
<dbReference type="KEGG" id="tsa:AciPR4_0345"/>
<evidence type="ECO:0000256" key="4">
    <source>
        <dbReference type="PIRSR" id="PIRSR625705-1"/>
    </source>
</evidence>
<dbReference type="RefSeq" id="WP_013566914.1">
    <property type="nucleotide sequence ID" value="NC_014963.1"/>
</dbReference>
<keyword evidence="5" id="KW-0732">Signal</keyword>
<dbReference type="InterPro" id="IPR015882">
    <property type="entry name" value="HEX_bac_N"/>
</dbReference>
<dbReference type="Pfam" id="PF02838">
    <property type="entry name" value="Glyco_hydro_20b"/>
    <property type="match status" value="1"/>
</dbReference>
<feature type="domain" description="Beta-hexosaminidase bacterial type N-terminal" evidence="7">
    <location>
        <begin position="29"/>
        <end position="159"/>
    </location>
</feature>
<evidence type="ECO:0000256" key="1">
    <source>
        <dbReference type="ARBA" id="ARBA00006285"/>
    </source>
</evidence>
<accession>E8V1I6</accession>
<gene>
    <name evidence="8" type="ordered locus">AciPR4_0345</name>
</gene>
<dbReference type="SUPFAM" id="SSF55545">
    <property type="entry name" value="beta-N-acetylhexosaminidase-like domain"/>
    <property type="match status" value="1"/>
</dbReference>
<comment type="similarity">
    <text evidence="1">Belongs to the glycosyl hydrolase 20 family.</text>
</comment>